<name>A0A673W6Y8_SALTR</name>
<dbReference type="InParanoid" id="A0A673W6Y8"/>
<dbReference type="GeneTree" id="ENSGT01000000219127"/>
<proteinExistence type="predicted"/>
<accession>A0A673W6Y8</accession>
<reference evidence="1" key="2">
    <citation type="submission" date="2025-09" db="UniProtKB">
        <authorList>
            <consortium name="Ensembl"/>
        </authorList>
    </citation>
    <scope>IDENTIFICATION</scope>
</reference>
<dbReference type="Ensembl" id="ENSSTUT00000004681.1">
    <property type="protein sequence ID" value="ENSSTUP00000004422.1"/>
    <property type="gene ID" value="ENSSTUG00000002197.1"/>
</dbReference>
<dbReference type="AlphaFoldDB" id="A0A673W6Y8"/>
<evidence type="ECO:0000313" key="1">
    <source>
        <dbReference type="Ensembl" id="ENSSTUP00000004422.1"/>
    </source>
</evidence>
<evidence type="ECO:0000313" key="2">
    <source>
        <dbReference type="Proteomes" id="UP000472277"/>
    </source>
</evidence>
<keyword evidence="2" id="KW-1185">Reference proteome</keyword>
<organism evidence="1 2">
    <name type="scientific">Salmo trutta</name>
    <name type="common">Brown trout</name>
    <dbReference type="NCBI Taxonomy" id="8032"/>
    <lineage>
        <taxon>Eukaryota</taxon>
        <taxon>Metazoa</taxon>
        <taxon>Chordata</taxon>
        <taxon>Craniata</taxon>
        <taxon>Vertebrata</taxon>
        <taxon>Euteleostomi</taxon>
        <taxon>Actinopterygii</taxon>
        <taxon>Neopterygii</taxon>
        <taxon>Teleostei</taxon>
        <taxon>Protacanthopterygii</taxon>
        <taxon>Salmoniformes</taxon>
        <taxon>Salmonidae</taxon>
        <taxon>Salmoninae</taxon>
        <taxon>Salmo</taxon>
    </lineage>
</organism>
<reference evidence="1" key="1">
    <citation type="submission" date="2025-08" db="UniProtKB">
        <authorList>
            <consortium name="Ensembl"/>
        </authorList>
    </citation>
    <scope>IDENTIFICATION</scope>
</reference>
<protein>
    <submittedName>
        <fullName evidence="1">Uncharacterized protein</fullName>
    </submittedName>
</protein>
<sequence length="124" mass="14330">IEAYTLNHFPKVFERCVRARAGLPVCVRLCLSSWLGLAKALSQEEHLKNLGLWEPSEGPRWWTRSCSCRRKRSEVPGTENVKQSKYVTKKKINNLHENWPDNCASVHLKPSETLKCNDEPSRQK</sequence>
<dbReference type="Proteomes" id="UP000472277">
    <property type="component" value="Chromosome 3"/>
</dbReference>